<dbReference type="Pfam" id="PF00248">
    <property type="entry name" value="Aldo_ket_red"/>
    <property type="match status" value="1"/>
</dbReference>
<gene>
    <name evidence="3" type="ORF">ABIQ69_13345</name>
</gene>
<dbReference type="GO" id="GO:0016491">
    <property type="term" value="F:oxidoreductase activity"/>
    <property type="evidence" value="ECO:0007669"/>
    <property type="project" value="InterPro"/>
</dbReference>
<proteinExistence type="predicted"/>
<name>A0AAU7W5K1_9MICO</name>
<reference evidence="3" key="1">
    <citation type="submission" date="2024-05" db="EMBL/GenBank/DDBJ databases">
        <authorList>
            <person name="Yu L."/>
        </authorList>
    </citation>
    <scope>NUCLEOTIDE SEQUENCE</scope>
    <source>
        <strain evidence="3">G08B096</strain>
    </source>
</reference>
<protein>
    <submittedName>
        <fullName evidence="3">Aldo/keto reductase</fullName>
    </submittedName>
</protein>
<evidence type="ECO:0000259" key="2">
    <source>
        <dbReference type="Pfam" id="PF00248"/>
    </source>
</evidence>
<dbReference type="EMBL" id="CP158374">
    <property type="protein sequence ID" value="XBX81589.1"/>
    <property type="molecule type" value="Genomic_DNA"/>
</dbReference>
<dbReference type="PANTHER" id="PTHR42686">
    <property type="entry name" value="GH17980P-RELATED"/>
    <property type="match status" value="1"/>
</dbReference>
<sequence>MAFRASLRPLSDGAGRPADAAAGGVPGAAAPDWLGLGCAPIGNLYAPVAEADADATIAEALARGIRFFDTAPHYGAGVSEQRLGRSLAGTPRADVVIATKVGRQVVDADGLPVAPGATGVDTIGDLSRDGVLRSLEGSLARLGTDRIDLLYLHDPADVDEALRGAMPELERLRDEGVVRAIGIGMVRTAPLTRFARESSPDVIMVAGRTTLLDRTAELDLLPAARERGIGIVAAGVFNSGVLADPAGSPWFDYKPAPDALVRRARALEALCLAHGVELRHAAARFALRLDPVEAVVVGARTADEVRDLADGAAAAIPDELWAELEAVTAGAAPEAVAPAPPTAPVR</sequence>
<dbReference type="GO" id="GO:0005829">
    <property type="term" value="C:cytosol"/>
    <property type="evidence" value="ECO:0007669"/>
    <property type="project" value="TreeGrafter"/>
</dbReference>
<dbReference type="RefSeq" id="WP_350347611.1">
    <property type="nucleotide sequence ID" value="NZ_CP158374.1"/>
</dbReference>
<dbReference type="InterPro" id="IPR023210">
    <property type="entry name" value="NADP_OxRdtase_dom"/>
</dbReference>
<dbReference type="InterPro" id="IPR036812">
    <property type="entry name" value="NAD(P)_OxRdtase_dom_sf"/>
</dbReference>
<feature type="region of interest" description="Disordered" evidence="1">
    <location>
        <begin position="1"/>
        <end position="22"/>
    </location>
</feature>
<organism evidence="3">
    <name type="scientific">Agromyces sp. G08B096</name>
    <dbReference type="NCBI Taxonomy" id="3156399"/>
    <lineage>
        <taxon>Bacteria</taxon>
        <taxon>Bacillati</taxon>
        <taxon>Actinomycetota</taxon>
        <taxon>Actinomycetes</taxon>
        <taxon>Micrococcales</taxon>
        <taxon>Microbacteriaceae</taxon>
        <taxon>Agromyces</taxon>
    </lineage>
</organism>
<dbReference type="AlphaFoldDB" id="A0AAU7W5K1"/>
<feature type="compositionally biased region" description="Low complexity" evidence="1">
    <location>
        <begin position="12"/>
        <end position="22"/>
    </location>
</feature>
<accession>A0AAU7W5K1</accession>
<feature type="domain" description="NADP-dependent oxidoreductase" evidence="2">
    <location>
        <begin position="34"/>
        <end position="327"/>
    </location>
</feature>
<dbReference type="SUPFAM" id="SSF51430">
    <property type="entry name" value="NAD(P)-linked oxidoreductase"/>
    <property type="match status" value="1"/>
</dbReference>
<dbReference type="InterPro" id="IPR020471">
    <property type="entry name" value="AKR"/>
</dbReference>
<dbReference type="Gene3D" id="3.20.20.100">
    <property type="entry name" value="NADP-dependent oxidoreductase domain"/>
    <property type="match status" value="1"/>
</dbReference>
<dbReference type="PANTHER" id="PTHR42686:SF1">
    <property type="entry name" value="GH17980P-RELATED"/>
    <property type="match status" value="1"/>
</dbReference>
<dbReference type="CDD" id="cd19152">
    <property type="entry name" value="AKR_AKR15A"/>
    <property type="match status" value="1"/>
</dbReference>
<evidence type="ECO:0000313" key="3">
    <source>
        <dbReference type="EMBL" id="XBX81589.1"/>
    </source>
</evidence>
<evidence type="ECO:0000256" key="1">
    <source>
        <dbReference type="SAM" id="MobiDB-lite"/>
    </source>
</evidence>